<evidence type="ECO:0000313" key="2">
    <source>
        <dbReference type="Proteomes" id="UP000724584"/>
    </source>
</evidence>
<keyword evidence="2" id="KW-1185">Reference proteome</keyword>
<sequence>MGLDSPDHMQALHTMGKSTISSFTGGKKLPYVLAEGKSEQPVIPSPDLFSDFPDSKATGIRLPTISECATHLELLETFYVLRQRILRSQKIDGAMGIVPARETKTGVNHDTKTLKDPKLWEKRQEKWPVFVEFAVIRFLIWRGTLQTSQERQPGDTGGTTREFYLPPVDVLMVWHALMLNPLLFYKYCHTEPLYNMAMPWRKVAELIDHNDWVLTLPETASTKFESDTDLSTDLFAFLERWPPASDLNTGTESTKPKKEKALAVSVPRATAMKFALDAKAPAAGPQFTIEGPPEIQKYFDEFKRASETNLAAQLRDAVIRQTSFIDKMNNRLWIRSPFVSSTLRRGISRYEKFLELMRVYPGKMFVPTLDIDLAWHTHQCQASLYAKGTIKMVGRFVNHDDSIAKGKLQNGAAITKDMWRVRYGTEFRVCGCWDCEGLISVLESGEENMEGMEDIVNRVSEEVTYYRAVEAARRAQSKLPKFPMERI</sequence>
<name>A0ACB7PPT9_9PEZI</name>
<dbReference type="EMBL" id="JAGIZQ010000001">
    <property type="protein sequence ID" value="KAH6651229.1"/>
    <property type="molecule type" value="Genomic_DNA"/>
</dbReference>
<proteinExistence type="predicted"/>
<accession>A0ACB7PPT9</accession>
<reference evidence="1 2" key="1">
    <citation type="journal article" date="2021" name="Nat. Commun.">
        <title>Genetic determinants of endophytism in the Arabidopsis root mycobiome.</title>
        <authorList>
            <person name="Mesny F."/>
            <person name="Miyauchi S."/>
            <person name="Thiergart T."/>
            <person name="Pickel B."/>
            <person name="Atanasova L."/>
            <person name="Karlsson M."/>
            <person name="Huettel B."/>
            <person name="Barry K.W."/>
            <person name="Haridas S."/>
            <person name="Chen C."/>
            <person name="Bauer D."/>
            <person name="Andreopoulos W."/>
            <person name="Pangilinan J."/>
            <person name="LaButti K."/>
            <person name="Riley R."/>
            <person name="Lipzen A."/>
            <person name="Clum A."/>
            <person name="Drula E."/>
            <person name="Henrissat B."/>
            <person name="Kohler A."/>
            <person name="Grigoriev I.V."/>
            <person name="Martin F.M."/>
            <person name="Hacquard S."/>
        </authorList>
    </citation>
    <scope>NUCLEOTIDE SEQUENCE [LARGE SCALE GENOMIC DNA]</scope>
    <source>
        <strain evidence="1 2">MPI-SDFR-AT-0079</strain>
    </source>
</reference>
<protein>
    <submittedName>
        <fullName evidence="1">Uncharacterized protein</fullName>
    </submittedName>
</protein>
<organism evidence="1 2">
    <name type="scientific">Chaetomium tenue</name>
    <dbReference type="NCBI Taxonomy" id="1854479"/>
    <lineage>
        <taxon>Eukaryota</taxon>
        <taxon>Fungi</taxon>
        <taxon>Dikarya</taxon>
        <taxon>Ascomycota</taxon>
        <taxon>Pezizomycotina</taxon>
        <taxon>Sordariomycetes</taxon>
        <taxon>Sordariomycetidae</taxon>
        <taxon>Sordariales</taxon>
        <taxon>Chaetomiaceae</taxon>
        <taxon>Chaetomium</taxon>
    </lineage>
</organism>
<comment type="caution">
    <text evidence="1">The sequence shown here is derived from an EMBL/GenBank/DDBJ whole genome shotgun (WGS) entry which is preliminary data.</text>
</comment>
<gene>
    <name evidence="1" type="ORF">F5144DRAFT_558833</name>
</gene>
<evidence type="ECO:0000313" key="1">
    <source>
        <dbReference type="EMBL" id="KAH6651229.1"/>
    </source>
</evidence>
<dbReference type="Proteomes" id="UP000724584">
    <property type="component" value="Unassembled WGS sequence"/>
</dbReference>